<keyword evidence="6 9" id="KW-0378">Hydrolase</keyword>
<reference evidence="11 12" key="1">
    <citation type="submission" date="2018-06" db="EMBL/GenBank/DDBJ databases">
        <authorList>
            <consortium name="Pathogen Informatics"/>
            <person name="Doyle S."/>
        </authorList>
    </citation>
    <scope>NUCLEOTIDE SEQUENCE [LARGE SCALE GENOMIC DNA]</scope>
    <source>
        <strain evidence="11 12">NCTC11091</strain>
    </source>
</reference>
<dbReference type="GO" id="GO:0004190">
    <property type="term" value="F:aspartic-type endopeptidase activity"/>
    <property type="evidence" value="ECO:0007669"/>
    <property type="project" value="UniProtKB-UniRule"/>
</dbReference>
<comment type="similarity">
    <text evidence="1 9 10">Belongs to the peptidase A8 family.</text>
</comment>
<dbReference type="InterPro" id="IPR001872">
    <property type="entry name" value="Peptidase_A8"/>
</dbReference>
<protein>
    <recommendedName>
        <fullName evidence="9">Lipoprotein signal peptidase</fullName>
        <ecNumber evidence="9">3.4.23.36</ecNumber>
    </recommendedName>
    <alternativeName>
        <fullName evidence="9">Prolipoprotein signal peptidase</fullName>
    </alternativeName>
    <alternativeName>
        <fullName evidence="9">Signal peptidase II</fullName>
        <shortName evidence="9">SPase II</shortName>
    </alternativeName>
</protein>
<keyword evidence="11" id="KW-0449">Lipoprotein</keyword>
<dbReference type="PANTHER" id="PTHR33695:SF1">
    <property type="entry name" value="LIPOPROTEIN SIGNAL PEPTIDASE"/>
    <property type="match status" value="1"/>
</dbReference>
<sequence>MQPSKNTLSDIKNPQTAWLWYGLSALVVGIDQLSKVYVENNFQLYQTVSVIEPIFNFTLAHNYGAAFSFLADQGGWQRFFFSGLAFGVCGFIIVYLRRLPRDTGVLSAGLALIMAGALGNLMDRVRLGYVVDFLHVHYANVWNFPIFNLADVAINLGVVLVLIDSFFLEAKRREPPMIDA</sequence>
<dbReference type="PRINTS" id="PR00781">
    <property type="entry name" value="LIPOSIGPTASE"/>
</dbReference>
<feature type="transmembrane region" description="Helical" evidence="9">
    <location>
        <begin position="142"/>
        <end position="163"/>
    </location>
</feature>
<comment type="pathway">
    <text evidence="9">Protein modification; lipoprotein biosynthesis (signal peptide cleavage).</text>
</comment>
<evidence type="ECO:0000256" key="8">
    <source>
        <dbReference type="ARBA" id="ARBA00023136"/>
    </source>
</evidence>
<evidence type="ECO:0000256" key="6">
    <source>
        <dbReference type="ARBA" id="ARBA00022801"/>
    </source>
</evidence>
<gene>
    <name evidence="11" type="primary">lspA_2</name>
    <name evidence="9" type="synonym">lspA</name>
    <name evidence="11" type="ORF">NCTC11091_01467</name>
</gene>
<organism evidence="11 12">
    <name type="scientific">Faucicola atlantae</name>
    <dbReference type="NCBI Taxonomy" id="34059"/>
    <lineage>
        <taxon>Bacteria</taxon>
        <taxon>Pseudomonadati</taxon>
        <taxon>Pseudomonadota</taxon>
        <taxon>Gammaproteobacteria</taxon>
        <taxon>Moraxellales</taxon>
        <taxon>Moraxellaceae</taxon>
        <taxon>Faucicola</taxon>
    </lineage>
</organism>
<keyword evidence="4 9" id="KW-0812">Transmembrane</keyword>
<dbReference type="Pfam" id="PF01252">
    <property type="entry name" value="Peptidase_A8"/>
    <property type="match status" value="1"/>
</dbReference>
<dbReference type="GO" id="GO:0006508">
    <property type="term" value="P:proteolysis"/>
    <property type="evidence" value="ECO:0007669"/>
    <property type="project" value="UniProtKB-KW"/>
</dbReference>
<comment type="function">
    <text evidence="9">This protein specifically catalyzes the removal of signal peptides from prolipoproteins.</text>
</comment>
<evidence type="ECO:0000256" key="1">
    <source>
        <dbReference type="ARBA" id="ARBA00006139"/>
    </source>
</evidence>
<comment type="caution">
    <text evidence="9">Lacks conserved residue(s) required for the propagation of feature annotation.</text>
</comment>
<feature type="transmembrane region" description="Helical" evidence="9">
    <location>
        <begin position="76"/>
        <end position="96"/>
    </location>
</feature>
<keyword evidence="5 9" id="KW-0064">Aspartyl protease</keyword>
<evidence type="ECO:0000256" key="7">
    <source>
        <dbReference type="ARBA" id="ARBA00022989"/>
    </source>
</evidence>
<keyword evidence="8 9" id="KW-0472">Membrane</keyword>
<dbReference type="Proteomes" id="UP000255193">
    <property type="component" value="Unassembled WGS sequence"/>
</dbReference>
<keyword evidence="3 9" id="KW-0645">Protease</keyword>
<evidence type="ECO:0000256" key="10">
    <source>
        <dbReference type="RuleBase" id="RU004181"/>
    </source>
</evidence>
<dbReference type="EMBL" id="UGQA01000001">
    <property type="protein sequence ID" value="STY95670.1"/>
    <property type="molecule type" value="Genomic_DNA"/>
</dbReference>
<evidence type="ECO:0000256" key="9">
    <source>
        <dbReference type="HAMAP-Rule" id="MF_00161"/>
    </source>
</evidence>
<evidence type="ECO:0000256" key="2">
    <source>
        <dbReference type="ARBA" id="ARBA00022475"/>
    </source>
</evidence>
<keyword evidence="2 9" id="KW-1003">Cell membrane</keyword>
<dbReference type="PANTHER" id="PTHR33695">
    <property type="entry name" value="LIPOPROTEIN SIGNAL PEPTIDASE"/>
    <property type="match status" value="1"/>
</dbReference>
<evidence type="ECO:0000256" key="3">
    <source>
        <dbReference type="ARBA" id="ARBA00022670"/>
    </source>
</evidence>
<dbReference type="UniPathway" id="UPA00665"/>
<dbReference type="EC" id="3.4.23.36" evidence="9"/>
<dbReference type="GO" id="GO:0005886">
    <property type="term" value="C:plasma membrane"/>
    <property type="evidence" value="ECO:0007669"/>
    <property type="project" value="UniProtKB-SubCell"/>
</dbReference>
<dbReference type="RefSeq" id="WP_067055811.1">
    <property type="nucleotide sequence ID" value="NZ_MXAO01000093.1"/>
</dbReference>
<feature type="active site" evidence="9">
    <location>
        <position position="132"/>
    </location>
</feature>
<dbReference type="HAMAP" id="MF_00161">
    <property type="entry name" value="LspA"/>
    <property type="match status" value="1"/>
</dbReference>
<evidence type="ECO:0000256" key="5">
    <source>
        <dbReference type="ARBA" id="ARBA00022750"/>
    </source>
</evidence>
<evidence type="ECO:0000313" key="11">
    <source>
        <dbReference type="EMBL" id="STY95670.1"/>
    </source>
</evidence>
<accession>A0A378Q4F8</accession>
<keyword evidence="7 9" id="KW-1133">Transmembrane helix</keyword>
<comment type="subcellular location">
    <subcellularLocation>
        <location evidence="9">Cell membrane</location>
        <topology evidence="9">Multi-pass membrane protein</topology>
    </subcellularLocation>
</comment>
<evidence type="ECO:0000313" key="12">
    <source>
        <dbReference type="Proteomes" id="UP000255193"/>
    </source>
</evidence>
<evidence type="ECO:0000256" key="4">
    <source>
        <dbReference type="ARBA" id="ARBA00022692"/>
    </source>
</evidence>
<dbReference type="NCBIfam" id="TIGR00077">
    <property type="entry name" value="lspA"/>
    <property type="match status" value="1"/>
</dbReference>
<comment type="catalytic activity">
    <reaction evidence="9">
        <text>Release of signal peptides from bacterial membrane prolipoproteins. Hydrolyzes -Xaa-Yaa-Zaa-|-(S,diacylglyceryl)Cys-, in which Xaa is hydrophobic (preferably Leu), and Yaa (Ala or Ser) and Zaa (Gly or Ala) have small, neutral side chains.</text>
        <dbReference type="EC" id="3.4.23.36"/>
    </reaction>
</comment>
<proteinExistence type="inferred from homology"/>
<name>A0A378Q4F8_9GAMM</name>
<dbReference type="AlphaFoldDB" id="A0A378Q4F8"/>
<feature type="active site" evidence="9">
    <location>
        <position position="151"/>
    </location>
</feature>
<feature type="transmembrane region" description="Helical" evidence="9">
    <location>
        <begin position="103"/>
        <end position="122"/>
    </location>
</feature>